<organism evidence="1 2">
    <name type="scientific">Panagrolaimus sp. PS1159</name>
    <dbReference type="NCBI Taxonomy" id="55785"/>
    <lineage>
        <taxon>Eukaryota</taxon>
        <taxon>Metazoa</taxon>
        <taxon>Ecdysozoa</taxon>
        <taxon>Nematoda</taxon>
        <taxon>Chromadorea</taxon>
        <taxon>Rhabditida</taxon>
        <taxon>Tylenchina</taxon>
        <taxon>Panagrolaimomorpha</taxon>
        <taxon>Panagrolaimoidea</taxon>
        <taxon>Panagrolaimidae</taxon>
        <taxon>Panagrolaimus</taxon>
    </lineage>
</organism>
<accession>A0AC35FQS5</accession>
<reference evidence="2" key="1">
    <citation type="submission" date="2022-11" db="UniProtKB">
        <authorList>
            <consortium name="WormBaseParasite"/>
        </authorList>
    </citation>
    <scope>IDENTIFICATION</scope>
</reference>
<name>A0AC35FQS5_9BILA</name>
<sequence>MSVANKKDNIGGKLGKDKNGEKSAKKEEVKKDSGEKKKTAKKEDEPAKKKNEFENEPPFGIDYAKTGRSHCKGCEKAIPKGELRISTRAKSYRYNGMMENWYHESCFWEKASTNGITEAKVRGFDTIKSEDQNKIRGKIAEAAKNEPNESAGSGAIKRKSDAKNEEVSQKKSKKPGSDKKE</sequence>
<proteinExistence type="predicted"/>
<protein>
    <submittedName>
        <fullName evidence="2">PARP-type domain-containing protein</fullName>
    </submittedName>
</protein>
<evidence type="ECO:0000313" key="1">
    <source>
        <dbReference type="Proteomes" id="UP000887580"/>
    </source>
</evidence>
<dbReference type="Proteomes" id="UP000887580">
    <property type="component" value="Unplaced"/>
</dbReference>
<dbReference type="WBParaSite" id="PS1159_v2.g19945.t1">
    <property type="protein sequence ID" value="PS1159_v2.g19945.t1"/>
    <property type="gene ID" value="PS1159_v2.g19945"/>
</dbReference>
<evidence type="ECO:0000313" key="2">
    <source>
        <dbReference type="WBParaSite" id="PS1159_v2.g19945.t1"/>
    </source>
</evidence>